<sequence length="74" mass="8330">MLGNAKMQQPTEDERAFRSGQVRKLVVRGDGAGTGLWVQHVQHATPRTVRLAQRITAPTWPRFSGIQRGLALHW</sequence>
<proteinExistence type="predicted"/>
<dbReference type="AlphaFoldDB" id="A0A545V316"/>
<gene>
    <name evidence="1" type="ORF">IF1G_04697</name>
</gene>
<accession>A0A545V316</accession>
<protein>
    <submittedName>
        <fullName evidence="1">Uncharacterized protein</fullName>
    </submittedName>
</protein>
<organism evidence="1 2">
    <name type="scientific">Cordyceps javanica</name>
    <dbReference type="NCBI Taxonomy" id="43265"/>
    <lineage>
        <taxon>Eukaryota</taxon>
        <taxon>Fungi</taxon>
        <taxon>Dikarya</taxon>
        <taxon>Ascomycota</taxon>
        <taxon>Pezizomycotina</taxon>
        <taxon>Sordariomycetes</taxon>
        <taxon>Hypocreomycetidae</taxon>
        <taxon>Hypocreales</taxon>
        <taxon>Cordycipitaceae</taxon>
        <taxon>Cordyceps</taxon>
    </lineage>
</organism>
<dbReference type="EMBL" id="SPUK01000006">
    <property type="protein sequence ID" value="TQV96114.1"/>
    <property type="molecule type" value="Genomic_DNA"/>
</dbReference>
<dbReference type="Proteomes" id="UP000315783">
    <property type="component" value="Unassembled WGS sequence"/>
</dbReference>
<keyword evidence="2" id="KW-1185">Reference proteome</keyword>
<name>A0A545V316_9HYPO</name>
<evidence type="ECO:0000313" key="2">
    <source>
        <dbReference type="Proteomes" id="UP000315783"/>
    </source>
</evidence>
<comment type="caution">
    <text evidence="1">The sequence shown here is derived from an EMBL/GenBank/DDBJ whole genome shotgun (WGS) entry which is preliminary data.</text>
</comment>
<reference evidence="1 2" key="1">
    <citation type="journal article" date="2019" name="Appl. Microbiol. Biotechnol.">
        <title>Genome sequence of Isaria javanica and comparative genome analysis insights into family S53 peptidase evolution in fungal entomopathogens.</title>
        <authorList>
            <person name="Lin R."/>
            <person name="Zhang X."/>
            <person name="Xin B."/>
            <person name="Zou M."/>
            <person name="Gao Y."/>
            <person name="Qin F."/>
            <person name="Hu Q."/>
            <person name="Xie B."/>
            <person name="Cheng X."/>
        </authorList>
    </citation>
    <scope>NUCLEOTIDE SEQUENCE [LARGE SCALE GENOMIC DNA]</scope>
    <source>
        <strain evidence="1 2">IJ1G</strain>
    </source>
</reference>
<evidence type="ECO:0000313" key="1">
    <source>
        <dbReference type="EMBL" id="TQV96114.1"/>
    </source>
</evidence>